<comment type="caution">
    <text evidence="6">The sequence shown here is derived from an EMBL/GenBank/DDBJ whole genome shotgun (WGS) entry which is preliminary data.</text>
</comment>
<evidence type="ECO:0000256" key="3">
    <source>
        <dbReference type="ARBA" id="ARBA00022833"/>
    </source>
</evidence>
<protein>
    <recommendedName>
        <fullName evidence="5">SWIM-type domain-containing protein</fullName>
    </recommendedName>
</protein>
<evidence type="ECO:0000313" key="6">
    <source>
        <dbReference type="EMBL" id="RYQ89484.1"/>
    </source>
</evidence>
<dbReference type="Pfam" id="PF04434">
    <property type="entry name" value="SWIM"/>
    <property type="match status" value="1"/>
</dbReference>
<gene>
    <name evidence="6" type="ORF">Ahy_B09g096101</name>
</gene>
<keyword evidence="1" id="KW-0479">Metal-binding</keyword>
<dbReference type="SMART" id="SM00575">
    <property type="entry name" value="ZnF_PMZ"/>
    <property type="match status" value="1"/>
</dbReference>
<dbReference type="PANTHER" id="PTHR47718">
    <property type="entry name" value="OS01G0519700 PROTEIN"/>
    <property type="match status" value="1"/>
</dbReference>
<proteinExistence type="predicted"/>
<evidence type="ECO:0000256" key="1">
    <source>
        <dbReference type="ARBA" id="ARBA00022723"/>
    </source>
</evidence>
<dbReference type="AlphaFoldDB" id="A0A444XIJ2"/>
<evidence type="ECO:0000256" key="4">
    <source>
        <dbReference type="PROSITE-ProRule" id="PRU00325"/>
    </source>
</evidence>
<keyword evidence="3" id="KW-0862">Zinc</keyword>
<sequence>MTMIVAYTKRWKRKNVNVVVANSVELLPLKILSIIHFQHLRATVWRVKNLFDEHNHDLVQQCMVHLISNHWQLTDANKAQADIMHMYSVPTSQIMGFMAGQAGGYARAGFTKKDLDNHLDKSRHLRILGGDANATISYLLGKADIDPMAMAQYSSTAEDWLGSLFWADGICRADYQHFGDVFAFHATYKKNKYKKPLWLLANFLEVMMNKYPKVVVTDADEAMKEKNATLKIKDPGLCESFKKFIYAKWDLDEFEEEWSKLVEEFGGINHFIKRFVHSRHSILEFVENLERALRDYRNNEMVVQFKIINSDHVLTTNLQSLELCDVNIYTREIFKLVRKQIEEVVSLDIIHSKPLSTTMVYKICAFQKRVKIFTVVYDRNEKKLECECCHWDHEGYPCSHMLCVLRREDVDELPESIILKRRTRDAKKYTNDQTVESTTNDAEKGFLMRYDAMSVATMWMSFLAAQEVPLFADTMNEVTRWTKNLEKRCSIKRQNEVADVLHPAAEFVGDPCVAKTKGAPKIKKNETRKMSCSNCFVKGHTKRHCPKLADEGDRAMIISLLDVQTQMSTHSIGSMNSDSCVQIFDTEILVDSNTLPGS</sequence>
<dbReference type="InterPro" id="IPR006564">
    <property type="entry name" value="Znf_PMZ"/>
</dbReference>
<dbReference type="STRING" id="3818.A0A444XIJ2"/>
<keyword evidence="7" id="KW-1185">Reference proteome</keyword>
<dbReference type="Proteomes" id="UP000289738">
    <property type="component" value="Chromosome B09"/>
</dbReference>
<reference evidence="6 7" key="1">
    <citation type="submission" date="2019-01" db="EMBL/GenBank/DDBJ databases">
        <title>Sequencing of cultivated peanut Arachis hypogaea provides insights into genome evolution and oil improvement.</title>
        <authorList>
            <person name="Chen X."/>
        </authorList>
    </citation>
    <scope>NUCLEOTIDE SEQUENCE [LARGE SCALE GENOMIC DNA]</scope>
    <source>
        <strain evidence="7">cv. Fuhuasheng</strain>
        <tissue evidence="6">Leaves</tissue>
    </source>
</reference>
<feature type="domain" description="SWIM-type" evidence="5">
    <location>
        <begin position="373"/>
        <end position="409"/>
    </location>
</feature>
<name>A0A444XIJ2_ARAHY</name>
<dbReference type="PROSITE" id="PS50966">
    <property type="entry name" value="ZF_SWIM"/>
    <property type="match status" value="1"/>
</dbReference>
<dbReference type="InterPro" id="IPR007527">
    <property type="entry name" value="Znf_SWIM"/>
</dbReference>
<evidence type="ECO:0000259" key="5">
    <source>
        <dbReference type="PROSITE" id="PS50966"/>
    </source>
</evidence>
<dbReference type="GO" id="GO:0008270">
    <property type="term" value="F:zinc ion binding"/>
    <property type="evidence" value="ECO:0007669"/>
    <property type="project" value="UniProtKB-KW"/>
</dbReference>
<dbReference type="PANTHER" id="PTHR47718:SF15">
    <property type="entry name" value="PROTEIN FAR1-RELATED SEQUENCE 5-LIKE"/>
    <property type="match status" value="1"/>
</dbReference>
<organism evidence="6 7">
    <name type="scientific">Arachis hypogaea</name>
    <name type="common">Peanut</name>
    <dbReference type="NCBI Taxonomy" id="3818"/>
    <lineage>
        <taxon>Eukaryota</taxon>
        <taxon>Viridiplantae</taxon>
        <taxon>Streptophyta</taxon>
        <taxon>Embryophyta</taxon>
        <taxon>Tracheophyta</taxon>
        <taxon>Spermatophyta</taxon>
        <taxon>Magnoliopsida</taxon>
        <taxon>eudicotyledons</taxon>
        <taxon>Gunneridae</taxon>
        <taxon>Pentapetalae</taxon>
        <taxon>rosids</taxon>
        <taxon>fabids</taxon>
        <taxon>Fabales</taxon>
        <taxon>Fabaceae</taxon>
        <taxon>Papilionoideae</taxon>
        <taxon>50 kb inversion clade</taxon>
        <taxon>dalbergioids sensu lato</taxon>
        <taxon>Dalbergieae</taxon>
        <taxon>Pterocarpus clade</taxon>
        <taxon>Arachis</taxon>
    </lineage>
</organism>
<evidence type="ECO:0000256" key="2">
    <source>
        <dbReference type="ARBA" id="ARBA00022771"/>
    </source>
</evidence>
<accession>A0A444XIJ2</accession>
<dbReference type="EMBL" id="SDMP01000019">
    <property type="protein sequence ID" value="RYQ89484.1"/>
    <property type="molecule type" value="Genomic_DNA"/>
</dbReference>
<evidence type="ECO:0000313" key="7">
    <source>
        <dbReference type="Proteomes" id="UP000289738"/>
    </source>
</evidence>
<keyword evidence="2 4" id="KW-0863">Zinc-finger</keyword>